<dbReference type="GO" id="GO:0046872">
    <property type="term" value="F:metal ion binding"/>
    <property type="evidence" value="ECO:0007669"/>
    <property type="project" value="UniProtKB-KW"/>
</dbReference>
<dbReference type="Gene3D" id="3.90.850.10">
    <property type="entry name" value="Fumarylacetoacetase-like, C-terminal domain"/>
    <property type="match status" value="2"/>
</dbReference>
<protein>
    <recommendedName>
        <fullName evidence="3">Fumarylacetoacetase-like C-terminal domain-containing protein</fullName>
    </recommendedName>
</protein>
<dbReference type="AlphaFoldDB" id="A0A922MFJ9"/>
<sequence length="218" mass="24184">MKFVQFARNETPNEVRVGYLHQFGVVDLCCHGCDMPRTMIEILKADIADKIRQLPENNPRVIHLSKVTLLAPITGVDKVIGVAHNYSDHCQDLGVDEPSVPWIFSKFPSTIIGPNQAKVDWQINLAFVIGRKASSVKAADAHKYIFGYTVAQDITEREWMLNQNGVHVMTLYPGDVILTGTPAGIGGMRDPPEFLKPGDVIRSEIQNIGVLTTSVEEF</sequence>
<comment type="caution">
    <text evidence="4">The sequence shown here is derived from an EMBL/GenBank/DDBJ whole genome shotgun (WGS) entry which is preliminary data.</text>
</comment>
<dbReference type="InterPro" id="IPR051121">
    <property type="entry name" value="FAH"/>
</dbReference>
<reference evidence="4" key="1">
    <citation type="journal article" date="2021" name="G3 (Bethesda)">
        <title>Genome and transcriptome analysis of the beet armyworm Spodoptera exigua reveals targets for pest control. .</title>
        <authorList>
            <person name="Simon S."/>
            <person name="Breeschoten T."/>
            <person name="Jansen H.J."/>
            <person name="Dirks R.P."/>
            <person name="Schranz M.E."/>
            <person name="Ros V.I.D."/>
        </authorList>
    </citation>
    <scope>NUCLEOTIDE SEQUENCE</scope>
    <source>
        <strain evidence="4">TB_SE_WUR_2020</strain>
    </source>
</reference>
<name>A0A922MFJ9_SPOEX</name>
<evidence type="ECO:0000313" key="4">
    <source>
        <dbReference type="EMBL" id="KAH9635771.1"/>
    </source>
</evidence>
<dbReference type="SUPFAM" id="SSF56529">
    <property type="entry name" value="FAH"/>
    <property type="match status" value="1"/>
</dbReference>
<feature type="domain" description="Fumarylacetoacetase-like C-terminal" evidence="3">
    <location>
        <begin position="78"/>
        <end position="163"/>
    </location>
</feature>
<dbReference type="GO" id="GO:0003824">
    <property type="term" value="F:catalytic activity"/>
    <property type="evidence" value="ECO:0007669"/>
    <property type="project" value="InterPro"/>
</dbReference>
<dbReference type="Proteomes" id="UP000814243">
    <property type="component" value="Unassembled WGS sequence"/>
</dbReference>
<dbReference type="PANTHER" id="PTHR42796">
    <property type="entry name" value="FUMARYLACETOACETATE HYDROLASE DOMAIN-CONTAINING PROTEIN 2A-RELATED"/>
    <property type="match status" value="1"/>
</dbReference>
<dbReference type="PANTHER" id="PTHR42796:SF4">
    <property type="entry name" value="FUMARYLACETOACETATE HYDROLASE DOMAIN-CONTAINING PROTEIN 2A"/>
    <property type="match status" value="1"/>
</dbReference>
<dbReference type="InterPro" id="IPR036663">
    <property type="entry name" value="Fumarylacetoacetase_C_sf"/>
</dbReference>
<dbReference type="Pfam" id="PF01557">
    <property type="entry name" value="FAA_hydrolase"/>
    <property type="match status" value="2"/>
</dbReference>
<feature type="domain" description="Fumarylacetoacetase-like C-terminal" evidence="3">
    <location>
        <begin position="168"/>
        <end position="215"/>
    </location>
</feature>
<comment type="similarity">
    <text evidence="1">Belongs to the FAH family.</text>
</comment>
<dbReference type="GO" id="GO:0044281">
    <property type="term" value="P:small molecule metabolic process"/>
    <property type="evidence" value="ECO:0007669"/>
    <property type="project" value="UniProtKB-ARBA"/>
</dbReference>
<evidence type="ECO:0000259" key="3">
    <source>
        <dbReference type="Pfam" id="PF01557"/>
    </source>
</evidence>
<dbReference type="InterPro" id="IPR011234">
    <property type="entry name" value="Fumarylacetoacetase-like_C"/>
</dbReference>
<organism evidence="4 5">
    <name type="scientific">Spodoptera exigua</name>
    <name type="common">Beet armyworm</name>
    <name type="synonym">Noctua fulgens</name>
    <dbReference type="NCBI Taxonomy" id="7107"/>
    <lineage>
        <taxon>Eukaryota</taxon>
        <taxon>Metazoa</taxon>
        <taxon>Ecdysozoa</taxon>
        <taxon>Arthropoda</taxon>
        <taxon>Hexapoda</taxon>
        <taxon>Insecta</taxon>
        <taxon>Pterygota</taxon>
        <taxon>Neoptera</taxon>
        <taxon>Endopterygota</taxon>
        <taxon>Lepidoptera</taxon>
        <taxon>Glossata</taxon>
        <taxon>Ditrysia</taxon>
        <taxon>Noctuoidea</taxon>
        <taxon>Noctuidae</taxon>
        <taxon>Amphipyrinae</taxon>
        <taxon>Spodoptera</taxon>
    </lineage>
</organism>
<proteinExistence type="inferred from homology"/>
<evidence type="ECO:0000256" key="2">
    <source>
        <dbReference type="ARBA" id="ARBA00022723"/>
    </source>
</evidence>
<evidence type="ECO:0000256" key="1">
    <source>
        <dbReference type="ARBA" id="ARBA00010211"/>
    </source>
</evidence>
<accession>A0A922MFJ9</accession>
<gene>
    <name evidence="4" type="ORF">HF086_011304</name>
</gene>
<dbReference type="EMBL" id="JACEFF010000530">
    <property type="protein sequence ID" value="KAH9635771.1"/>
    <property type="molecule type" value="Genomic_DNA"/>
</dbReference>
<evidence type="ECO:0000313" key="5">
    <source>
        <dbReference type="Proteomes" id="UP000814243"/>
    </source>
</evidence>
<keyword evidence="2" id="KW-0479">Metal-binding</keyword>